<dbReference type="GO" id="GO:0000139">
    <property type="term" value="C:Golgi membrane"/>
    <property type="evidence" value="ECO:0007669"/>
    <property type="project" value="UniProtKB-SubCell"/>
</dbReference>
<dbReference type="InterPro" id="IPR039899">
    <property type="entry name" value="BET1_SNARE"/>
</dbReference>
<evidence type="ECO:0000259" key="11">
    <source>
        <dbReference type="PROSITE" id="PS50192"/>
    </source>
</evidence>
<evidence type="ECO:0000256" key="8">
    <source>
        <dbReference type="ARBA" id="ARBA00046280"/>
    </source>
</evidence>
<protein>
    <recommendedName>
        <fullName evidence="11">t-SNARE coiled-coil homology domain-containing protein</fullName>
    </recommendedName>
</protein>
<evidence type="ECO:0000256" key="5">
    <source>
        <dbReference type="ARBA" id="ARBA00022989"/>
    </source>
</evidence>
<dbReference type="InterPro" id="IPR000727">
    <property type="entry name" value="T_SNARE_dom"/>
</dbReference>
<dbReference type="EMBL" id="CAJNNW010029601">
    <property type="protein sequence ID" value="CAE8700826.1"/>
    <property type="molecule type" value="Genomic_DNA"/>
</dbReference>
<comment type="subcellular location">
    <subcellularLocation>
        <location evidence="8">Endomembrane system</location>
        <topology evidence="8">Single-pass type IV membrane protein</topology>
    </subcellularLocation>
    <subcellularLocation>
        <location evidence="1">Golgi apparatus membrane</location>
    </subcellularLocation>
</comment>
<accession>A0A813K9F8</accession>
<dbReference type="AlphaFoldDB" id="A0A813K9F8"/>
<evidence type="ECO:0000256" key="6">
    <source>
        <dbReference type="ARBA" id="ARBA00023034"/>
    </source>
</evidence>
<evidence type="ECO:0000256" key="9">
    <source>
        <dbReference type="SAM" id="MobiDB-lite"/>
    </source>
</evidence>
<evidence type="ECO:0000313" key="12">
    <source>
        <dbReference type="EMBL" id="CAE8700826.1"/>
    </source>
</evidence>
<keyword evidence="4" id="KW-0653">Protein transport</keyword>
<name>A0A813K9F8_POLGL</name>
<feature type="non-terminal residue" evidence="12">
    <location>
        <position position="288"/>
    </location>
</feature>
<evidence type="ECO:0000256" key="4">
    <source>
        <dbReference type="ARBA" id="ARBA00022927"/>
    </source>
</evidence>
<keyword evidence="5 10" id="KW-1133">Transmembrane helix</keyword>
<reference evidence="12" key="1">
    <citation type="submission" date="2021-02" db="EMBL/GenBank/DDBJ databases">
        <authorList>
            <person name="Dougan E. K."/>
            <person name="Rhodes N."/>
            <person name="Thang M."/>
            <person name="Chan C."/>
        </authorList>
    </citation>
    <scope>NUCLEOTIDE SEQUENCE</scope>
</reference>
<feature type="non-terminal residue" evidence="12">
    <location>
        <position position="1"/>
    </location>
</feature>
<dbReference type="Proteomes" id="UP000626109">
    <property type="component" value="Unassembled WGS sequence"/>
</dbReference>
<feature type="region of interest" description="Disordered" evidence="9">
    <location>
        <begin position="1"/>
        <end position="21"/>
    </location>
</feature>
<dbReference type="SUPFAM" id="SSF58038">
    <property type="entry name" value="SNARE fusion complex"/>
    <property type="match status" value="1"/>
</dbReference>
<keyword evidence="7 10" id="KW-0472">Membrane</keyword>
<comment type="caution">
    <text evidence="12">The sequence shown here is derived from an EMBL/GenBank/DDBJ whole genome shotgun (WGS) entry which is preliminary data.</text>
</comment>
<dbReference type="Gene3D" id="1.20.5.110">
    <property type="match status" value="1"/>
</dbReference>
<evidence type="ECO:0000256" key="3">
    <source>
        <dbReference type="ARBA" id="ARBA00022692"/>
    </source>
</evidence>
<evidence type="ECO:0000256" key="7">
    <source>
        <dbReference type="ARBA" id="ARBA00023136"/>
    </source>
</evidence>
<organism evidence="12 13">
    <name type="scientific">Polarella glacialis</name>
    <name type="common">Dinoflagellate</name>
    <dbReference type="NCBI Taxonomy" id="89957"/>
    <lineage>
        <taxon>Eukaryota</taxon>
        <taxon>Sar</taxon>
        <taxon>Alveolata</taxon>
        <taxon>Dinophyceae</taxon>
        <taxon>Suessiales</taxon>
        <taxon>Suessiaceae</taxon>
        <taxon>Polarella</taxon>
    </lineage>
</organism>
<gene>
    <name evidence="12" type="ORF">PGLA2088_LOCUS31802</name>
</gene>
<evidence type="ECO:0000256" key="2">
    <source>
        <dbReference type="ARBA" id="ARBA00022448"/>
    </source>
</evidence>
<dbReference type="CDD" id="cd15853">
    <property type="entry name" value="SNARE_Bet1"/>
    <property type="match status" value="1"/>
</dbReference>
<evidence type="ECO:0000256" key="1">
    <source>
        <dbReference type="ARBA" id="ARBA00004394"/>
    </source>
</evidence>
<keyword evidence="2" id="KW-0813">Transport</keyword>
<keyword evidence="6" id="KW-0333">Golgi apparatus</keyword>
<sequence>SSGWRPKPFTRSSSRVPDGPLRGHLLLMSRNANYNIRERMANRFEVDQRAALFGSRFQGGAGSKKDDVYAAHSREVMERQNDAQIEDLEGKVSQLKEITRGIGKEVGDSNSLLDTMGIDFEKAAGMLKGTLNQLKVMMNNKSGKHMFYMVGFVLVLFFLMYFLRKMSSSSSSSFSSRAFVLGGRGVGKAALLQLCRDACRGPQPDLTPGLEGSGTIVLADPLQRGAAVQLTLVKVPASCTQQEFQLCLGDAASSDCALLLVDVYSASSFEAAAERGRWAAAAGLRCVC</sequence>
<feature type="domain" description="T-SNARE coiled-coil homology" evidence="11">
    <location>
        <begin position="75"/>
        <end position="137"/>
    </location>
</feature>
<dbReference type="PANTHER" id="PTHR12791">
    <property type="entry name" value="GOLGI SNARE BET1-RELATED"/>
    <property type="match status" value="1"/>
</dbReference>
<evidence type="ECO:0000256" key="10">
    <source>
        <dbReference type="SAM" id="Phobius"/>
    </source>
</evidence>
<proteinExistence type="predicted"/>
<dbReference type="PROSITE" id="PS50192">
    <property type="entry name" value="T_SNARE"/>
    <property type="match status" value="1"/>
</dbReference>
<keyword evidence="3 10" id="KW-0812">Transmembrane</keyword>
<dbReference type="GO" id="GO:0015031">
    <property type="term" value="P:protein transport"/>
    <property type="evidence" value="ECO:0007669"/>
    <property type="project" value="UniProtKB-KW"/>
</dbReference>
<evidence type="ECO:0000313" key="13">
    <source>
        <dbReference type="Proteomes" id="UP000626109"/>
    </source>
</evidence>
<feature type="transmembrane region" description="Helical" evidence="10">
    <location>
        <begin position="145"/>
        <end position="163"/>
    </location>
</feature>